<dbReference type="RefSeq" id="WP_307556075.1">
    <property type="nucleotide sequence ID" value="NZ_JAUSQU010000001.1"/>
</dbReference>
<evidence type="ECO:0000313" key="3">
    <source>
        <dbReference type="Proteomes" id="UP001225356"/>
    </source>
</evidence>
<dbReference type="Gene3D" id="3.40.50.300">
    <property type="entry name" value="P-loop containing nucleotide triphosphate hydrolases"/>
    <property type="match status" value="1"/>
</dbReference>
<keyword evidence="1" id="KW-0812">Transmembrane</keyword>
<dbReference type="PANTHER" id="PTHR47691">
    <property type="entry name" value="REGULATOR-RELATED"/>
    <property type="match status" value="1"/>
</dbReference>
<dbReference type="Gene3D" id="1.25.40.10">
    <property type="entry name" value="Tetratricopeptide repeat domain"/>
    <property type="match status" value="1"/>
</dbReference>
<keyword evidence="1" id="KW-0472">Membrane</keyword>
<organism evidence="2 3">
    <name type="scientific">Streptosporangium lutulentum</name>
    <dbReference type="NCBI Taxonomy" id="1461250"/>
    <lineage>
        <taxon>Bacteria</taxon>
        <taxon>Bacillati</taxon>
        <taxon>Actinomycetota</taxon>
        <taxon>Actinomycetes</taxon>
        <taxon>Streptosporangiales</taxon>
        <taxon>Streptosporangiaceae</taxon>
        <taxon>Streptosporangium</taxon>
    </lineage>
</organism>
<dbReference type="InterPro" id="IPR027417">
    <property type="entry name" value="P-loop_NTPase"/>
</dbReference>
<dbReference type="EMBL" id="JAUSQU010000001">
    <property type="protein sequence ID" value="MDP9842156.1"/>
    <property type="molecule type" value="Genomic_DNA"/>
</dbReference>
<name>A0ABT9Q5Y8_9ACTN</name>
<dbReference type="PANTHER" id="PTHR47691:SF3">
    <property type="entry name" value="HTH-TYPE TRANSCRIPTIONAL REGULATOR RV0890C-RELATED"/>
    <property type="match status" value="1"/>
</dbReference>
<keyword evidence="1" id="KW-1133">Transmembrane helix</keyword>
<feature type="transmembrane region" description="Helical" evidence="1">
    <location>
        <begin position="53"/>
        <end position="71"/>
    </location>
</feature>
<proteinExistence type="predicted"/>
<protein>
    <submittedName>
        <fullName evidence="2">Tetratricopeptide (TPR) repeat protein</fullName>
    </submittedName>
</protein>
<comment type="caution">
    <text evidence="2">The sequence shown here is derived from an EMBL/GenBank/DDBJ whole genome shotgun (WGS) entry which is preliminary data.</text>
</comment>
<evidence type="ECO:0000256" key="1">
    <source>
        <dbReference type="SAM" id="Phobius"/>
    </source>
</evidence>
<gene>
    <name evidence="2" type="ORF">J2853_001367</name>
</gene>
<sequence>MSSPPPEPPGKPRSRLARLRATLPRNRKESLAAALAFAPPLGAAVIMETAFGYFLPLIPTGLTIGVALFLLSTRWLRGRERPPEPHEPAEPLRLPPPVTPLVGREAEVEEVIEQALKRGLVIVRGVAGIGTSALAVNAGWRLAPETDRQRYADLRGQDPDEPEDTLSVVERVLRTLDCPLGPIESPEGAAQKVSAALRHTGQVLLLDNVERWSQVAWLPRHVPGSWVIVTGELQAGAGDAVPADVAVVQIGLLDADDGVALLRSQIAEERIEADPAATERLTNLFLRRPAIAVGIGRWLTENPQVPIATLVTDLEQGPHDHTLQVLLTMQLRRVRPEARRLLALFAHAPIAELGIDGATALAGGSEREVEQAMEELGQHGLVEKVRTSRVRVVDAARAIAEPPADWDAAWQRLVERFADRADFFAERLHQEEARHWFGIEDKALLQILRTRQPAPRAAGPLGRIADALEVWFLLEQRHQERREAARALAHAARTLSDADVRATAELRLCLIALTLGDPRAAQEHLDIASGLRAGVESWPAQLHLARAATLLATGDEFAAVESSLVQYGQVLPGGDTVGQAIRWINMAVLRIRRGQVCGFEGRTDEANRLYADALGTLVQALGISEQAGDVHAQAHSRELLALVHWYLGRAHDATRNWEKAVELYERSGDTIGQARCQVHQAAALPRRRRGEAAKLLRSALTRLPTTGVSTALARLHLARAEPRNAQRHREKGLNALAPWDGIAEPLQVTEIRRRLRNLPLADPSAPGTPRDPA</sequence>
<feature type="transmembrane region" description="Helical" evidence="1">
    <location>
        <begin position="121"/>
        <end position="140"/>
    </location>
</feature>
<evidence type="ECO:0000313" key="2">
    <source>
        <dbReference type="EMBL" id="MDP9842156.1"/>
    </source>
</evidence>
<keyword evidence="3" id="KW-1185">Reference proteome</keyword>
<dbReference type="SUPFAM" id="SSF48452">
    <property type="entry name" value="TPR-like"/>
    <property type="match status" value="1"/>
</dbReference>
<dbReference type="SUPFAM" id="SSF52540">
    <property type="entry name" value="P-loop containing nucleoside triphosphate hydrolases"/>
    <property type="match status" value="1"/>
</dbReference>
<dbReference type="InterPro" id="IPR011990">
    <property type="entry name" value="TPR-like_helical_dom_sf"/>
</dbReference>
<dbReference type="Proteomes" id="UP001225356">
    <property type="component" value="Unassembled WGS sequence"/>
</dbReference>
<reference evidence="2 3" key="1">
    <citation type="submission" date="2023-07" db="EMBL/GenBank/DDBJ databases">
        <title>Sequencing the genomes of 1000 actinobacteria strains.</title>
        <authorList>
            <person name="Klenk H.-P."/>
        </authorList>
    </citation>
    <scope>NUCLEOTIDE SEQUENCE [LARGE SCALE GENOMIC DNA]</scope>
    <source>
        <strain evidence="2 3">DSM 46740</strain>
    </source>
</reference>
<accession>A0ABT9Q5Y8</accession>